<dbReference type="Proteomes" id="UP000076154">
    <property type="component" value="Unassembled WGS sequence"/>
</dbReference>
<gene>
    <name evidence="1" type="ORF">Hypma_011167</name>
</gene>
<protein>
    <submittedName>
        <fullName evidence="1">Uncharacterized protein</fullName>
    </submittedName>
</protein>
<name>A0A369JIR1_HYPMA</name>
<evidence type="ECO:0000313" key="1">
    <source>
        <dbReference type="EMBL" id="RDB22081.1"/>
    </source>
</evidence>
<reference evidence="1" key="1">
    <citation type="submission" date="2018-04" db="EMBL/GenBank/DDBJ databases">
        <title>Whole genome sequencing of Hypsizygus marmoreus.</title>
        <authorList>
            <person name="Choi I.-G."/>
            <person name="Min B."/>
            <person name="Kim J.-G."/>
            <person name="Kim S."/>
            <person name="Oh Y.-L."/>
            <person name="Kong W.-S."/>
            <person name="Park H."/>
            <person name="Jeong J."/>
            <person name="Song E.-S."/>
        </authorList>
    </citation>
    <scope>NUCLEOTIDE SEQUENCE [LARGE SCALE GENOMIC DNA]</scope>
    <source>
        <strain evidence="1">51987-8</strain>
    </source>
</reference>
<sequence length="121" mass="13748">MILPILLNNPTSSDCILNARKTTVDEQTTPDSANHPQECNLQHHPLVPYRLCTMEENCDRHASADVEVILSIVNALSQMELSAFLHTVHFRPPMLDYYALIGIDSIFPFLQGIQKDDYPQR</sequence>
<proteinExistence type="predicted"/>
<keyword evidence="2" id="KW-1185">Reference proteome</keyword>
<dbReference type="InParanoid" id="A0A369JIR1"/>
<evidence type="ECO:0000313" key="2">
    <source>
        <dbReference type="Proteomes" id="UP000076154"/>
    </source>
</evidence>
<dbReference type="EMBL" id="LUEZ02000053">
    <property type="protein sequence ID" value="RDB22081.1"/>
    <property type="molecule type" value="Genomic_DNA"/>
</dbReference>
<dbReference type="AlphaFoldDB" id="A0A369JIR1"/>
<comment type="caution">
    <text evidence="1">The sequence shown here is derived from an EMBL/GenBank/DDBJ whole genome shotgun (WGS) entry which is preliminary data.</text>
</comment>
<accession>A0A369JIR1</accession>
<organism evidence="1 2">
    <name type="scientific">Hypsizygus marmoreus</name>
    <name type="common">White beech mushroom</name>
    <name type="synonym">Agaricus marmoreus</name>
    <dbReference type="NCBI Taxonomy" id="39966"/>
    <lineage>
        <taxon>Eukaryota</taxon>
        <taxon>Fungi</taxon>
        <taxon>Dikarya</taxon>
        <taxon>Basidiomycota</taxon>
        <taxon>Agaricomycotina</taxon>
        <taxon>Agaricomycetes</taxon>
        <taxon>Agaricomycetidae</taxon>
        <taxon>Agaricales</taxon>
        <taxon>Tricholomatineae</taxon>
        <taxon>Lyophyllaceae</taxon>
        <taxon>Hypsizygus</taxon>
    </lineage>
</organism>